<dbReference type="AlphaFoldDB" id="A0A9P4PWD1"/>
<comment type="caution">
    <text evidence="2">The sequence shown here is derived from an EMBL/GenBank/DDBJ whole genome shotgun (WGS) entry which is preliminary data.</text>
</comment>
<evidence type="ECO:0000313" key="3">
    <source>
        <dbReference type="Proteomes" id="UP000799764"/>
    </source>
</evidence>
<feature type="compositionally biased region" description="Acidic residues" evidence="1">
    <location>
        <begin position="309"/>
        <end position="319"/>
    </location>
</feature>
<keyword evidence="3" id="KW-1185">Reference proteome</keyword>
<feature type="region of interest" description="Disordered" evidence="1">
    <location>
        <begin position="247"/>
        <end position="267"/>
    </location>
</feature>
<name>A0A9P4PWD1_9PLEO</name>
<organism evidence="2 3">
    <name type="scientific">Karstenula rhodostoma CBS 690.94</name>
    <dbReference type="NCBI Taxonomy" id="1392251"/>
    <lineage>
        <taxon>Eukaryota</taxon>
        <taxon>Fungi</taxon>
        <taxon>Dikarya</taxon>
        <taxon>Ascomycota</taxon>
        <taxon>Pezizomycotina</taxon>
        <taxon>Dothideomycetes</taxon>
        <taxon>Pleosporomycetidae</taxon>
        <taxon>Pleosporales</taxon>
        <taxon>Massarineae</taxon>
        <taxon>Didymosphaeriaceae</taxon>
        <taxon>Karstenula</taxon>
    </lineage>
</organism>
<proteinExistence type="predicted"/>
<sequence length="343" mass="38380">MSHQPLSTRVGVWIDGDVMLKVGEYNAKSITLLTRVGRHQLLHEGRHSVYLPTKISLHVAKNIMQWVDQALPPTADNWTTPIMPSQFFLQRRPSHQLSLILNFYMALQYIGTRTDVLFDVASRFYETFRNTWRTMDQLTIELLCSCVRRARWMFDGDARDLLHDPVVRLVAHTVAYGIQHAVFPDLQMVVRALTTRPGLNEFLARVGVVRYPIRGFIPLPAIYPLLARRRLAIVELQGVYSIVARDGPAGENDGSASGGTEPIPRHLDMRSTISVDDMLHVDGWVMVVGVDEGQEGEDGDREGGNKEEGNEDEEMDEGPTGEGGALMDVDLGDLIQSLGAMSF</sequence>
<dbReference type="Proteomes" id="UP000799764">
    <property type="component" value="Unassembled WGS sequence"/>
</dbReference>
<accession>A0A9P4PWD1</accession>
<feature type="region of interest" description="Disordered" evidence="1">
    <location>
        <begin position="291"/>
        <end position="330"/>
    </location>
</feature>
<evidence type="ECO:0000256" key="1">
    <source>
        <dbReference type="SAM" id="MobiDB-lite"/>
    </source>
</evidence>
<evidence type="ECO:0000313" key="2">
    <source>
        <dbReference type="EMBL" id="KAF2450011.1"/>
    </source>
</evidence>
<reference evidence="2" key="1">
    <citation type="journal article" date="2020" name="Stud. Mycol.">
        <title>101 Dothideomycetes genomes: a test case for predicting lifestyles and emergence of pathogens.</title>
        <authorList>
            <person name="Haridas S."/>
            <person name="Albert R."/>
            <person name="Binder M."/>
            <person name="Bloem J."/>
            <person name="Labutti K."/>
            <person name="Salamov A."/>
            <person name="Andreopoulos B."/>
            <person name="Baker S."/>
            <person name="Barry K."/>
            <person name="Bills G."/>
            <person name="Bluhm B."/>
            <person name="Cannon C."/>
            <person name="Castanera R."/>
            <person name="Culley D."/>
            <person name="Daum C."/>
            <person name="Ezra D."/>
            <person name="Gonzalez J."/>
            <person name="Henrissat B."/>
            <person name="Kuo A."/>
            <person name="Liang C."/>
            <person name="Lipzen A."/>
            <person name="Lutzoni F."/>
            <person name="Magnuson J."/>
            <person name="Mondo S."/>
            <person name="Nolan M."/>
            <person name="Ohm R."/>
            <person name="Pangilinan J."/>
            <person name="Park H.-J."/>
            <person name="Ramirez L."/>
            <person name="Alfaro M."/>
            <person name="Sun H."/>
            <person name="Tritt A."/>
            <person name="Yoshinaga Y."/>
            <person name="Zwiers L.-H."/>
            <person name="Turgeon B."/>
            <person name="Goodwin S."/>
            <person name="Spatafora J."/>
            <person name="Crous P."/>
            <person name="Grigoriev I."/>
        </authorList>
    </citation>
    <scope>NUCLEOTIDE SEQUENCE</scope>
    <source>
        <strain evidence="2">CBS 690.94</strain>
    </source>
</reference>
<protein>
    <submittedName>
        <fullName evidence="2">Uncharacterized protein</fullName>
    </submittedName>
</protein>
<dbReference type="EMBL" id="MU001494">
    <property type="protein sequence ID" value="KAF2450011.1"/>
    <property type="molecule type" value="Genomic_DNA"/>
</dbReference>
<gene>
    <name evidence="2" type="ORF">P171DRAFT_203837</name>
</gene>